<dbReference type="EMBL" id="FNGU01000019">
    <property type="protein sequence ID" value="SDM98057.1"/>
    <property type="molecule type" value="Genomic_DNA"/>
</dbReference>
<dbReference type="RefSeq" id="WP_208598760.1">
    <property type="nucleotide sequence ID" value="NZ_FNGU01000019.1"/>
</dbReference>
<protein>
    <submittedName>
        <fullName evidence="3">Chemoreceptor zinc-binding domain-containing protein</fullName>
    </submittedName>
</protein>
<accession>A0A1G9XMQ6</accession>
<evidence type="ECO:0000313" key="4">
    <source>
        <dbReference type="Proteomes" id="UP000182146"/>
    </source>
</evidence>
<evidence type="ECO:0000313" key="3">
    <source>
        <dbReference type="EMBL" id="SDM98057.1"/>
    </source>
</evidence>
<keyword evidence="1" id="KW-0812">Transmembrane</keyword>
<dbReference type="STRING" id="392333.SAMN05660860_03498"/>
<dbReference type="InterPro" id="IPR024478">
    <property type="entry name" value="HlyB_4HB_MCP"/>
</dbReference>
<organism evidence="3 4">
    <name type="scientific">Geoalkalibacter ferrihydriticus</name>
    <dbReference type="NCBI Taxonomy" id="392333"/>
    <lineage>
        <taxon>Bacteria</taxon>
        <taxon>Pseudomonadati</taxon>
        <taxon>Thermodesulfobacteriota</taxon>
        <taxon>Desulfuromonadia</taxon>
        <taxon>Desulfuromonadales</taxon>
        <taxon>Geoalkalibacteraceae</taxon>
        <taxon>Geoalkalibacter</taxon>
    </lineage>
</organism>
<feature type="domain" description="Chemotaxis methyl-accepting receptor HlyB-like 4HB MCP" evidence="2">
    <location>
        <begin position="3"/>
        <end position="130"/>
    </location>
</feature>
<dbReference type="Pfam" id="PF12729">
    <property type="entry name" value="4HB_MCP_1"/>
    <property type="match status" value="1"/>
</dbReference>
<dbReference type="AlphaFoldDB" id="A0A1G9XMQ6"/>
<dbReference type="Gene3D" id="6.10.340.10">
    <property type="match status" value="1"/>
</dbReference>
<name>A0A1G9XMQ6_9BACT</name>
<reference evidence="3 4" key="1">
    <citation type="submission" date="2016-10" db="EMBL/GenBank/DDBJ databases">
        <authorList>
            <person name="de Groot N.N."/>
        </authorList>
    </citation>
    <scope>NUCLEOTIDE SEQUENCE [LARGE SCALE GENOMIC DNA]</scope>
    <source>
        <strain evidence="3 4">DSM 17813</strain>
    </source>
</reference>
<evidence type="ECO:0000259" key="2">
    <source>
        <dbReference type="Pfam" id="PF12729"/>
    </source>
</evidence>
<gene>
    <name evidence="3" type="ORF">SAMN05660860_03498</name>
</gene>
<keyword evidence="1" id="KW-1133">Transmembrane helix</keyword>
<keyword evidence="1" id="KW-0472">Membrane</keyword>
<sequence>MKNLKLGVKLTCGFVLVALITLAVGIIGWRGIDTLDGHLTEVGEVRLPSIERLLETELIMEEIMLVHRTMMTERINLEQRQLYLTELNESWQKLDQTWARFMELPATAEEDRLSSEFERQLADWRRLDEQWRQHNQRFEALDILDPGELVSSLQRFRGDHYAVQLNVANLIMSDHTMQGGNDPTTCNFGRWLANYSTQNPDIRRLLTDVRASHDRFHHVVVDIRKAMQANNRADAQRLFTDVMQPAAEQTFNIFYQMIEVAGQADTMRDDMTAMVLGPMYTEAREAMGVLEELIHINEGIASNAVAQARTDAIRAEIMAASGAVLGVILALGLGFILTRIITRPIIKGVAFAEGIAEGDLSQQLDIDQKD</sequence>
<dbReference type="Gene3D" id="1.20.120.30">
    <property type="entry name" value="Aspartate receptor, ligand-binding domain"/>
    <property type="match status" value="1"/>
</dbReference>
<dbReference type="Proteomes" id="UP000182146">
    <property type="component" value="Unassembled WGS sequence"/>
</dbReference>
<proteinExistence type="predicted"/>
<evidence type="ECO:0000256" key="1">
    <source>
        <dbReference type="SAM" id="Phobius"/>
    </source>
</evidence>
<keyword evidence="3" id="KW-0675">Receptor</keyword>
<feature type="transmembrane region" description="Helical" evidence="1">
    <location>
        <begin position="317"/>
        <end position="337"/>
    </location>
</feature>
<feature type="non-terminal residue" evidence="3">
    <location>
        <position position="370"/>
    </location>
</feature>